<dbReference type="GeneID" id="5000520"/>
<dbReference type="Pfam" id="PF11722">
    <property type="entry name" value="zf-TRM13_CCCH"/>
    <property type="match status" value="1"/>
</dbReference>
<keyword evidence="1" id="KW-0808">Transferase</keyword>
<dbReference type="RefSeq" id="XP_001416220.1">
    <property type="nucleotide sequence ID" value="XM_001416183.1"/>
</dbReference>
<dbReference type="GO" id="GO:0030488">
    <property type="term" value="P:tRNA methylation"/>
    <property type="evidence" value="ECO:0007669"/>
    <property type="project" value="InterPro"/>
</dbReference>
<dbReference type="OrthoDB" id="258806at2759"/>
<keyword evidence="1" id="KW-0479">Metal-binding</keyword>
<comment type="function">
    <text evidence="1">tRNA methylase which 2'-O-methylates cytidine(4) in tRNA(Pro) and tRNA(Gly)(GCC), and adenosine(4) in tRNA(His).</text>
</comment>
<dbReference type="Pfam" id="PF05206">
    <property type="entry name" value="TRM13"/>
    <property type="match status" value="1"/>
</dbReference>
<keyword evidence="1" id="KW-0862">Zinc</keyword>
<dbReference type="PANTHER" id="PTHR12998:SF0">
    <property type="entry name" value="TRNA:M(4)X MODIFICATION ENZYME TRM13 HOMOLOG"/>
    <property type="match status" value="1"/>
</dbReference>
<evidence type="ECO:0000256" key="2">
    <source>
        <dbReference type="SAM" id="MobiDB-lite"/>
    </source>
</evidence>
<reference evidence="5 6" key="1">
    <citation type="journal article" date="2007" name="Proc. Natl. Acad. Sci. U.S.A.">
        <title>The tiny eukaryote Ostreococcus provides genomic insights into the paradox of plankton speciation.</title>
        <authorList>
            <person name="Palenik B."/>
            <person name="Grimwood J."/>
            <person name="Aerts A."/>
            <person name="Rouze P."/>
            <person name="Salamov A."/>
            <person name="Putnam N."/>
            <person name="Dupont C."/>
            <person name="Jorgensen R."/>
            <person name="Derelle E."/>
            <person name="Rombauts S."/>
            <person name="Zhou K."/>
            <person name="Otillar R."/>
            <person name="Merchant S.S."/>
            <person name="Podell S."/>
            <person name="Gaasterland T."/>
            <person name="Napoli C."/>
            <person name="Gendler K."/>
            <person name="Manuell A."/>
            <person name="Tai V."/>
            <person name="Vallon O."/>
            <person name="Piganeau G."/>
            <person name="Jancek S."/>
            <person name="Heijde M."/>
            <person name="Jabbari K."/>
            <person name="Bowler C."/>
            <person name="Lohr M."/>
            <person name="Robbens S."/>
            <person name="Werner G."/>
            <person name="Dubchak I."/>
            <person name="Pazour G.J."/>
            <person name="Ren Q."/>
            <person name="Paulsen I."/>
            <person name="Delwiche C."/>
            <person name="Schmutz J."/>
            <person name="Rokhsar D."/>
            <person name="Van de Peer Y."/>
            <person name="Moreau H."/>
            <person name="Grigoriev I.V."/>
        </authorList>
    </citation>
    <scope>NUCLEOTIDE SEQUENCE [LARGE SCALE GENOMIC DNA]</scope>
    <source>
        <strain evidence="5 6">CCE9901</strain>
    </source>
</reference>
<evidence type="ECO:0000313" key="5">
    <source>
        <dbReference type="EMBL" id="ABO94513.1"/>
    </source>
</evidence>
<dbReference type="EMBL" id="CP000582">
    <property type="protein sequence ID" value="ABO94513.1"/>
    <property type="molecule type" value="Genomic_DNA"/>
</dbReference>
<protein>
    <recommendedName>
        <fullName evidence="1">tRNA:m(4)X modification enzyme TRM13</fullName>
        <ecNumber evidence="1">2.1.1.225</ecNumber>
    </recommendedName>
</protein>
<dbReference type="InterPro" id="IPR021721">
    <property type="entry name" value="Znf_CCCH-type_TRM13"/>
</dbReference>
<keyword evidence="6" id="KW-1185">Reference proteome</keyword>
<evidence type="ECO:0000259" key="4">
    <source>
        <dbReference type="Pfam" id="PF11722"/>
    </source>
</evidence>
<dbReference type="AlphaFoldDB" id="A4RSM0"/>
<gene>
    <name evidence="5" type="ORF">OSTLU_24121</name>
</gene>
<dbReference type="HOGENOM" id="CLU_027610_1_0_1"/>
<comment type="catalytic activity">
    <reaction evidence="1">
        <text>adenosine(4) in tRNA(His) + S-adenosyl-L-methionine = 2'-O-methyladenosine(4) in tRNA(His) + S-adenosyl-L-homocysteine + H(+)</text>
        <dbReference type="Rhea" id="RHEA:43196"/>
        <dbReference type="Rhea" id="RHEA-COMP:10401"/>
        <dbReference type="Rhea" id="RHEA-COMP:10402"/>
        <dbReference type="ChEBI" id="CHEBI:15378"/>
        <dbReference type="ChEBI" id="CHEBI:57856"/>
        <dbReference type="ChEBI" id="CHEBI:59789"/>
        <dbReference type="ChEBI" id="CHEBI:74411"/>
        <dbReference type="ChEBI" id="CHEBI:74477"/>
        <dbReference type="EC" id="2.1.1.225"/>
    </reaction>
</comment>
<keyword evidence="1" id="KW-0949">S-adenosyl-L-methionine</keyword>
<sequence>MSVCGEREQLGSNAVENGTIYRHPYCARFISSKQRFCGLMAKAGHSFCVHHLPTEQSEYIFAFCPKCKTKIASDRVDAHLRKCPVRLKEQQITNEIYFWKDINSAKETVVDKTVSLRELSGTQLALLLDKISQAEPKCSSYLSRRSSSSHDDGKTMHSVHVPQRTSESEALQRVAIAEAVQKVRDVFDLSTNSALVELCSGRAYLSAEIMKTWPFSKLLLVDRRSHRFKADRFLRHQSELRRLLIDIKDLDLYKVSLLNKSEVTIVGKHLCGEATDFALKCALSYLKDSTVTFRGLAIAPCCHHACKWSSFVNTPFLETLGFSETDFGYLIRMTSWATTLSTGCTSHGFSSDFAIHTEDMDACRTLSSNDKLRVGRYVKLILNTARVLWCKERGFDVSLEEYTNVWVTPENQLILVR</sequence>
<dbReference type="GO" id="GO:0008270">
    <property type="term" value="F:zinc ion binding"/>
    <property type="evidence" value="ECO:0007669"/>
    <property type="project" value="UniProtKB-KW"/>
</dbReference>
<keyword evidence="1" id="KW-0489">Methyltransferase</keyword>
<feature type="region of interest" description="Disordered" evidence="2">
    <location>
        <begin position="142"/>
        <end position="163"/>
    </location>
</feature>
<evidence type="ECO:0000256" key="1">
    <source>
        <dbReference type="RuleBase" id="RU367103"/>
    </source>
</evidence>
<dbReference type="GO" id="GO:0106050">
    <property type="term" value="F:tRNA 2'-O-methyltransferase activity"/>
    <property type="evidence" value="ECO:0007669"/>
    <property type="project" value="UniProtKB-UniRule"/>
</dbReference>
<evidence type="ECO:0000259" key="3">
    <source>
        <dbReference type="Pfam" id="PF05206"/>
    </source>
</evidence>
<comment type="similarity">
    <text evidence="1">Belongs to the methyltransferase TRM13 family.</text>
</comment>
<accession>A4RSM0</accession>
<keyword evidence="1" id="KW-0863">Zinc-finger</keyword>
<dbReference type="InterPro" id="IPR039044">
    <property type="entry name" value="Trm13"/>
</dbReference>
<organism evidence="5 6">
    <name type="scientific">Ostreococcus lucimarinus (strain CCE9901)</name>
    <dbReference type="NCBI Taxonomy" id="436017"/>
    <lineage>
        <taxon>Eukaryota</taxon>
        <taxon>Viridiplantae</taxon>
        <taxon>Chlorophyta</taxon>
        <taxon>Mamiellophyceae</taxon>
        <taxon>Mamiellales</taxon>
        <taxon>Bathycoccaceae</taxon>
        <taxon>Ostreococcus</taxon>
    </lineage>
</organism>
<feature type="domain" description="Zinc finger CCCH-type TRM13" evidence="4">
    <location>
        <begin position="25"/>
        <end position="52"/>
    </location>
</feature>
<dbReference type="KEGG" id="olu:OSTLU_24121"/>
<proteinExistence type="inferred from homology"/>
<feature type="domain" description="Methyltransferase TRM13" evidence="3">
    <location>
        <begin position="172"/>
        <end position="416"/>
    </location>
</feature>
<evidence type="ECO:0000313" key="6">
    <source>
        <dbReference type="Proteomes" id="UP000001568"/>
    </source>
</evidence>
<comment type="catalytic activity">
    <reaction evidence="1">
        <text>cytidine(4) in tRNA(Gly)(GCC) + S-adenosyl-L-methionine = 2'-O-methylcytidine(4) in tRNA(Gly)(GCC) + S-adenosyl-L-homocysteine + H(+)</text>
        <dbReference type="Rhea" id="RHEA:43192"/>
        <dbReference type="Rhea" id="RHEA-COMP:10399"/>
        <dbReference type="Rhea" id="RHEA-COMP:10400"/>
        <dbReference type="ChEBI" id="CHEBI:15378"/>
        <dbReference type="ChEBI" id="CHEBI:57856"/>
        <dbReference type="ChEBI" id="CHEBI:59789"/>
        <dbReference type="ChEBI" id="CHEBI:74495"/>
        <dbReference type="ChEBI" id="CHEBI:82748"/>
        <dbReference type="EC" id="2.1.1.225"/>
    </reaction>
</comment>
<dbReference type="STRING" id="436017.A4RSM0"/>
<dbReference type="Gramene" id="ABO94513">
    <property type="protein sequence ID" value="ABO94513"/>
    <property type="gene ID" value="OSTLU_24121"/>
</dbReference>
<dbReference type="eggNOG" id="KOG2811">
    <property type="taxonomic scope" value="Eukaryota"/>
</dbReference>
<dbReference type="InterPro" id="IPR007871">
    <property type="entry name" value="Methyltransferase_TRM13"/>
</dbReference>
<dbReference type="Proteomes" id="UP000001568">
    <property type="component" value="Chromosome 2"/>
</dbReference>
<name>A4RSM0_OSTLU</name>
<dbReference type="PANTHER" id="PTHR12998">
    <property type="entry name" value="TRNA:M(4)X MODIFICATION ENZYME TRM13 HOMOLOG"/>
    <property type="match status" value="1"/>
</dbReference>
<comment type="catalytic activity">
    <reaction evidence="1">
        <text>cytidine(4) in tRNA(Pro) + S-adenosyl-L-methionine = 2'-O-methylcytidine(4) in tRNA(Pro) + S-adenosyl-L-homocysteine + H(+)</text>
        <dbReference type="Rhea" id="RHEA:32767"/>
        <dbReference type="Rhea" id="RHEA-COMP:10397"/>
        <dbReference type="Rhea" id="RHEA-COMP:10398"/>
        <dbReference type="ChEBI" id="CHEBI:15378"/>
        <dbReference type="ChEBI" id="CHEBI:57856"/>
        <dbReference type="ChEBI" id="CHEBI:59789"/>
        <dbReference type="ChEBI" id="CHEBI:74495"/>
        <dbReference type="ChEBI" id="CHEBI:82748"/>
        <dbReference type="EC" id="2.1.1.225"/>
    </reaction>
</comment>
<dbReference type="EC" id="2.1.1.225" evidence="1"/>
<keyword evidence="1" id="KW-0819">tRNA processing</keyword>